<proteinExistence type="predicted"/>
<dbReference type="GO" id="GO:0003676">
    <property type="term" value="F:nucleic acid binding"/>
    <property type="evidence" value="ECO:0007669"/>
    <property type="project" value="InterPro"/>
</dbReference>
<reference evidence="2 3" key="1">
    <citation type="journal article" date="2018" name="Gigascience">
        <title>Genomes of trombidid mites reveal novel predicted allergens and laterally-transferred genes associated with secondary metabolism.</title>
        <authorList>
            <person name="Dong X."/>
            <person name="Chaisiri K."/>
            <person name="Xia D."/>
            <person name="Armstrong S.D."/>
            <person name="Fang Y."/>
            <person name="Donnelly M.J."/>
            <person name="Kadowaki T."/>
            <person name="McGarry J.W."/>
            <person name="Darby A.C."/>
            <person name="Makepeace B.L."/>
        </authorList>
    </citation>
    <scope>NUCLEOTIDE SEQUENCE [LARGE SCALE GENOMIC DNA]</scope>
    <source>
        <strain evidence="2">UoL-UT</strain>
    </source>
</reference>
<feature type="domain" description="Tc1-like transposase DDE" evidence="1">
    <location>
        <begin position="7"/>
        <end position="99"/>
    </location>
</feature>
<dbReference type="InterPro" id="IPR036397">
    <property type="entry name" value="RNaseH_sf"/>
</dbReference>
<dbReference type="VEuPathDB" id="VectorBase:LDEU014624"/>
<organism evidence="2 3">
    <name type="scientific">Leptotrombidium deliense</name>
    <dbReference type="NCBI Taxonomy" id="299467"/>
    <lineage>
        <taxon>Eukaryota</taxon>
        <taxon>Metazoa</taxon>
        <taxon>Ecdysozoa</taxon>
        <taxon>Arthropoda</taxon>
        <taxon>Chelicerata</taxon>
        <taxon>Arachnida</taxon>
        <taxon>Acari</taxon>
        <taxon>Acariformes</taxon>
        <taxon>Trombidiformes</taxon>
        <taxon>Prostigmata</taxon>
        <taxon>Anystina</taxon>
        <taxon>Parasitengona</taxon>
        <taxon>Trombiculoidea</taxon>
        <taxon>Trombiculidae</taxon>
        <taxon>Leptotrombidium</taxon>
    </lineage>
</organism>
<evidence type="ECO:0000313" key="3">
    <source>
        <dbReference type="Proteomes" id="UP000288716"/>
    </source>
</evidence>
<keyword evidence="3" id="KW-1185">Reference proteome</keyword>
<dbReference type="InterPro" id="IPR038717">
    <property type="entry name" value="Tc1-like_DDE_dom"/>
</dbReference>
<dbReference type="STRING" id="299467.A0A443Q7W2"/>
<evidence type="ECO:0000259" key="1">
    <source>
        <dbReference type="Pfam" id="PF13358"/>
    </source>
</evidence>
<dbReference type="AlphaFoldDB" id="A0A443Q7W2"/>
<dbReference type="EMBL" id="NCKV01065436">
    <property type="protein sequence ID" value="RWR99115.1"/>
    <property type="molecule type" value="Genomic_DNA"/>
</dbReference>
<accession>A0A443Q7W2</accession>
<name>A0A443Q7W2_9ACAR</name>
<dbReference type="Proteomes" id="UP000288716">
    <property type="component" value="Unassembled WGS sequence"/>
</dbReference>
<comment type="caution">
    <text evidence="2">The sequence shown here is derived from an EMBL/GenBank/DDBJ whole genome shotgun (WGS) entry which is preliminary data.</text>
</comment>
<protein>
    <recommendedName>
        <fullName evidence="1">Tc1-like transposase DDE domain-containing protein</fullName>
    </recommendedName>
</protein>
<dbReference type="Gene3D" id="3.30.420.10">
    <property type="entry name" value="Ribonuclease H-like superfamily/Ribonuclease H"/>
    <property type="match status" value="1"/>
</dbReference>
<dbReference type="Pfam" id="PF13358">
    <property type="entry name" value="DDE_3"/>
    <property type="match status" value="1"/>
</dbReference>
<evidence type="ECO:0000313" key="2">
    <source>
        <dbReference type="EMBL" id="RWR99115.1"/>
    </source>
</evidence>
<sequence>MAPRARTRFSVNVHGYITSDGLRGINRLQPRLNSQIYAEILHTIVPEIRDNYADGDWIFQQDNCPVHAARVIKKYFADELIEVLDWPPYSPDLSIIENFSPRE</sequence>
<dbReference type="OrthoDB" id="6507355at2759"/>
<gene>
    <name evidence="2" type="ORF">B4U80_01320</name>
</gene>